<dbReference type="FunFam" id="3.10.490.20:FF:000009">
    <property type="entry name" value="Dynein heavy chain 4"/>
    <property type="match status" value="1"/>
</dbReference>
<feature type="domain" description="Dynein heavy chain AAA lid" evidence="16">
    <location>
        <begin position="670"/>
        <end position="819"/>
    </location>
</feature>
<dbReference type="GO" id="GO:0005930">
    <property type="term" value="C:axoneme"/>
    <property type="evidence" value="ECO:0007669"/>
    <property type="project" value="UniProtKB-SubCell"/>
</dbReference>
<organism evidence="18 19">
    <name type="scientific">Angomonas deanei</name>
    <dbReference type="NCBI Taxonomy" id="59799"/>
    <lineage>
        <taxon>Eukaryota</taxon>
        <taxon>Discoba</taxon>
        <taxon>Euglenozoa</taxon>
        <taxon>Kinetoplastea</taxon>
        <taxon>Metakinetoplastina</taxon>
        <taxon>Trypanosomatida</taxon>
        <taxon>Trypanosomatidae</taxon>
        <taxon>Strigomonadinae</taxon>
        <taxon>Angomonas</taxon>
    </lineage>
</organism>
<dbReference type="InterPro" id="IPR043160">
    <property type="entry name" value="Dynein_C_barrel"/>
</dbReference>
<evidence type="ECO:0000259" key="17">
    <source>
        <dbReference type="Pfam" id="PF18199"/>
    </source>
</evidence>
<dbReference type="InterPro" id="IPR026983">
    <property type="entry name" value="DHC"/>
</dbReference>
<keyword evidence="10" id="KW-0505">Motor protein</keyword>
<keyword evidence="6 18" id="KW-0067">ATP-binding</keyword>
<dbReference type="GO" id="GO:0007018">
    <property type="term" value="P:microtubule-based movement"/>
    <property type="evidence" value="ECO:0007669"/>
    <property type="project" value="InterPro"/>
</dbReference>
<dbReference type="Pfam" id="PF18198">
    <property type="entry name" value="AAA_lid_11"/>
    <property type="match status" value="1"/>
</dbReference>
<dbReference type="Gene3D" id="1.20.1270.280">
    <property type="match status" value="1"/>
</dbReference>
<evidence type="ECO:0000259" key="16">
    <source>
        <dbReference type="Pfam" id="PF18198"/>
    </source>
</evidence>
<dbReference type="InterPro" id="IPR035706">
    <property type="entry name" value="AAA_9"/>
</dbReference>
<evidence type="ECO:0000256" key="3">
    <source>
        <dbReference type="ARBA" id="ARBA00022701"/>
    </source>
</evidence>
<evidence type="ECO:0000313" key="18">
    <source>
        <dbReference type="EMBL" id="CAD2219350.1"/>
    </source>
</evidence>
<dbReference type="FunFam" id="3.40.50.300:FF:000362">
    <property type="entry name" value="Dynein, axonemal, heavy chain 6"/>
    <property type="match status" value="1"/>
</dbReference>
<dbReference type="FunFam" id="1.10.8.1220:FF:000001">
    <property type="entry name" value="Dynein axonemal heavy chain 5"/>
    <property type="match status" value="1"/>
</dbReference>
<evidence type="ECO:0000259" key="14">
    <source>
        <dbReference type="Pfam" id="PF03028"/>
    </source>
</evidence>
<dbReference type="InterPro" id="IPR027417">
    <property type="entry name" value="P-loop_NTPase"/>
</dbReference>
<reference evidence="18 19" key="1">
    <citation type="submission" date="2020-08" db="EMBL/GenBank/DDBJ databases">
        <authorList>
            <person name="Newling K."/>
            <person name="Davey J."/>
            <person name="Forrester S."/>
        </authorList>
    </citation>
    <scope>NUCLEOTIDE SEQUENCE [LARGE SCALE GENOMIC DNA]</scope>
    <source>
        <strain evidence="19">Crithidia deanei Carvalho (ATCC PRA-265)</strain>
    </source>
</reference>
<dbReference type="InterPro" id="IPR041228">
    <property type="entry name" value="Dynein_C"/>
</dbReference>
<dbReference type="EMBL" id="LR877157">
    <property type="protein sequence ID" value="CAD2219350.1"/>
    <property type="molecule type" value="Genomic_DNA"/>
</dbReference>
<dbReference type="InterPro" id="IPR041658">
    <property type="entry name" value="AAA_lid_11"/>
</dbReference>
<feature type="region of interest" description="Disordered" evidence="13">
    <location>
        <begin position="297"/>
        <end position="317"/>
    </location>
</feature>
<keyword evidence="19" id="KW-1185">Reference proteome</keyword>
<dbReference type="GO" id="GO:0008569">
    <property type="term" value="F:minus-end-directed microtubule motor activity"/>
    <property type="evidence" value="ECO:0007669"/>
    <property type="project" value="InterPro"/>
</dbReference>
<keyword evidence="8" id="KW-0175">Coiled coil</keyword>
<dbReference type="VEuPathDB" id="TriTrypDB:ADEAN_000685500"/>
<evidence type="ECO:0000256" key="5">
    <source>
        <dbReference type="ARBA" id="ARBA00022741"/>
    </source>
</evidence>
<evidence type="ECO:0000256" key="8">
    <source>
        <dbReference type="ARBA" id="ARBA00023054"/>
    </source>
</evidence>
<dbReference type="Pfam" id="PF12781">
    <property type="entry name" value="AAA_9"/>
    <property type="match status" value="1"/>
</dbReference>
<evidence type="ECO:0000256" key="2">
    <source>
        <dbReference type="ARBA" id="ARBA00022490"/>
    </source>
</evidence>
<dbReference type="InterPro" id="IPR042219">
    <property type="entry name" value="AAA_lid_11_sf"/>
</dbReference>
<dbReference type="GO" id="GO:0051959">
    <property type="term" value="F:dynein light intermediate chain binding"/>
    <property type="evidence" value="ECO:0007669"/>
    <property type="project" value="InterPro"/>
</dbReference>
<dbReference type="Gene3D" id="1.10.8.720">
    <property type="entry name" value="Region D6 of dynein motor"/>
    <property type="match status" value="1"/>
</dbReference>
<gene>
    <name evidence="18" type="ORF">ADEAN_000685500</name>
</gene>
<dbReference type="Proteomes" id="UP000515908">
    <property type="component" value="Chromosome 13"/>
</dbReference>
<dbReference type="Gene3D" id="1.10.8.1220">
    <property type="match status" value="1"/>
</dbReference>
<dbReference type="GO" id="GO:0005524">
    <property type="term" value="F:ATP binding"/>
    <property type="evidence" value="ECO:0007669"/>
    <property type="project" value="UniProtKB-KW"/>
</dbReference>
<evidence type="ECO:0000256" key="4">
    <source>
        <dbReference type="ARBA" id="ARBA00022737"/>
    </source>
</evidence>
<protein>
    <submittedName>
        <fullName evidence="18">ATP-binding dynein motor region/Dynein heavy chain region D6 P-loop domain/Dynein heavy chain AAA lid domain/Dynein heavy chain C-terminal domain containing protein, putative</fullName>
    </submittedName>
</protein>
<dbReference type="Gene3D" id="3.40.50.300">
    <property type="entry name" value="P-loop containing nucleotide triphosphate hydrolases"/>
    <property type="match status" value="2"/>
</dbReference>
<feature type="domain" description="Dynein heavy chain C-terminal" evidence="17">
    <location>
        <begin position="827"/>
        <end position="1131"/>
    </location>
</feature>
<evidence type="ECO:0000256" key="6">
    <source>
        <dbReference type="ARBA" id="ARBA00022840"/>
    </source>
</evidence>
<dbReference type="Pfam" id="PF03028">
    <property type="entry name" value="Dynein_heavy"/>
    <property type="match status" value="1"/>
</dbReference>
<dbReference type="PANTHER" id="PTHR22878:SF69">
    <property type="entry name" value="DYNEIN HEAVY CHAIN"/>
    <property type="match status" value="1"/>
</dbReference>
<name>A0A7G2CHM1_9TRYP</name>
<evidence type="ECO:0000256" key="7">
    <source>
        <dbReference type="ARBA" id="ARBA00023017"/>
    </source>
</evidence>
<dbReference type="FunFam" id="3.40.50.300:FF:000049">
    <property type="entry name" value="Dynein, axonemal, heavy chain 5"/>
    <property type="match status" value="1"/>
</dbReference>
<keyword evidence="11" id="KW-0206">Cytoskeleton</keyword>
<dbReference type="GO" id="GO:0030286">
    <property type="term" value="C:dynein complex"/>
    <property type="evidence" value="ECO:0007669"/>
    <property type="project" value="UniProtKB-KW"/>
</dbReference>
<dbReference type="Pfam" id="PF18199">
    <property type="entry name" value="Dynein_C"/>
    <property type="match status" value="1"/>
</dbReference>
<evidence type="ECO:0000313" key="19">
    <source>
        <dbReference type="Proteomes" id="UP000515908"/>
    </source>
</evidence>
<feature type="domain" description="Dynein heavy chain region D6 P-loop" evidence="14">
    <location>
        <begin position="503"/>
        <end position="616"/>
    </location>
</feature>
<evidence type="ECO:0000256" key="9">
    <source>
        <dbReference type="ARBA" id="ARBA00023069"/>
    </source>
</evidence>
<dbReference type="InterPro" id="IPR004273">
    <property type="entry name" value="Dynein_heavy_D6_P-loop"/>
</dbReference>
<dbReference type="GO" id="GO:0045505">
    <property type="term" value="F:dynein intermediate chain binding"/>
    <property type="evidence" value="ECO:0007669"/>
    <property type="project" value="InterPro"/>
</dbReference>
<sequence length="1135" mass="126431">MRPDAEVQRWTLQSLPRDVFSIQNAVILHGSSRWCYMIDPQGQANNFIRRSKGGGSPNLLVLKQTDDNFMRSIENAVQIGQPVLIEGVGETLDAALDPILLKQVRRTGGRNVVLLGDKEVTYNDAFRLYISTKLSNPTLTPELQVKVTVINFTVTPEGLEDQLLSDVVGAERAELQASSDRCIVSIAAQREEILALEERVLRMLNEATGDILDNVTLIEALQNSKVTSEKIAKELEIVEQTSAKIAVTRELYRPLAARGSLIYGVIADLANADSMYQYSLQFFKNLVVSVLKETQHKEDGASEEEDNQQTDADLNRPVDEAAVTERVSMLMREVMWTAYRVVCRGLFERHKILFSFLLAATLMKRDAIISEEEWDALLQGAAGRPPCDGFESEKCPDYMNKVMWGDFGMLCGMAPFAAVRESFLSKPEEWRRWFREVHGDSVMEQLPSGVQELSTWHQVLLFKAVRPELVHTSVVQVVRQHLGEQYTRTPLFSLADAFRDSTKLTPIIFILSPGTDPTNLFTSFAEELGFSERRYMLSLGQDQGSRAQKMIEDGKREGCWVYLQNCHVYVSWMPRMQQLVEAISPGDTHDDFRLWLTSSPSPAFPTAVLQAGLKVTREPPQGLRGKVRDTLSITTVEGAWDATVHSPEDGELEPAVKPLLPPEVTETARWRRLTLTLAIFTGVLMERRQYSPLGWNLQYEWGADDFAAGLRTLTTALSRCKPEDPIPWKELTFMLGTIDYGGRVTDMWDSRCLEVLTKLFFSSEADEARLSGSQTPNKVGYIPPLPEKCSYEDLLRLVDEVIPDAQPAPPEQFGLHGNANIALYRKRSTDLVASLVRISTGGGSGEDAGGGLVAQVARSLLDRVPERLPHIAVERSAGADAPLRTLLSHEADLYNTLIGEVSTSLQTLLRALKGEVVMTRQTEQTALRLRYGQVPDSWHQVGYLSLKPLASYFDDFLKRIDFIGSWCRQGPPSSFWLSGFFFPQVFVTAIIQSRSRALVVPIDDMEYRFRVLSPAESAAAQRQPNPDLVGAYVHGIFLEGCGWSADRGGLVESLPGELTVPLPTIHFEPVLIADNKADPSSYECPLYKVSSRAGALSTTGVSTNYIVTLRLPSLDGVEPDHWVRRGVAALCALDA</sequence>
<feature type="domain" description="Dynein heavy chain ATP-binding dynein motor region" evidence="15">
    <location>
        <begin position="8"/>
        <end position="231"/>
    </location>
</feature>
<dbReference type="Gene3D" id="6.10.140.1060">
    <property type="match status" value="1"/>
</dbReference>
<accession>A0A7G2CHM1</accession>
<keyword evidence="4" id="KW-0677">Repeat</keyword>
<keyword evidence="9" id="KW-0969">Cilium</keyword>
<comment type="subcellular location">
    <subcellularLocation>
        <location evidence="1">Cytoplasm</location>
        <location evidence="1">Cytoskeleton</location>
        <location evidence="1">Cilium axoneme</location>
    </subcellularLocation>
</comment>
<dbReference type="Gene3D" id="3.10.490.20">
    <property type="match status" value="1"/>
</dbReference>
<keyword evidence="2" id="KW-0963">Cytoplasm</keyword>
<evidence type="ECO:0000259" key="15">
    <source>
        <dbReference type="Pfam" id="PF12781"/>
    </source>
</evidence>
<evidence type="ECO:0000256" key="1">
    <source>
        <dbReference type="ARBA" id="ARBA00004430"/>
    </source>
</evidence>
<keyword evidence="7" id="KW-0243">Dynein</keyword>
<keyword evidence="3" id="KW-0493">Microtubule</keyword>
<evidence type="ECO:0000256" key="11">
    <source>
        <dbReference type="ARBA" id="ARBA00023212"/>
    </source>
</evidence>
<keyword evidence="12" id="KW-0966">Cell projection</keyword>
<dbReference type="GO" id="GO:0005874">
    <property type="term" value="C:microtubule"/>
    <property type="evidence" value="ECO:0007669"/>
    <property type="project" value="UniProtKB-KW"/>
</dbReference>
<dbReference type="AlphaFoldDB" id="A0A7G2CHM1"/>
<evidence type="ECO:0000256" key="13">
    <source>
        <dbReference type="SAM" id="MobiDB-lite"/>
    </source>
</evidence>
<evidence type="ECO:0000256" key="10">
    <source>
        <dbReference type="ARBA" id="ARBA00023175"/>
    </source>
</evidence>
<keyword evidence="5" id="KW-0547">Nucleotide-binding</keyword>
<dbReference type="PANTHER" id="PTHR22878">
    <property type="entry name" value="DYNEIN HEAVY CHAIN 6, AXONEMAL-LIKE-RELATED"/>
    <property type="match status" value="1"/>
</dbReference>
<proteinExistence type="predicted"/>
<evidence type="ECO:0000256" key="12">
    <source>
        <dbReference type="ARBA" id="ARBA00023273"/>
    </source>
</evidence>